<keyword evidence="3" id="KW-1185">Reference proteome</keyword>
<proteinExistence type="predicted"/>
<sequence length="235" mass="27722">MLQLGEISIALIRKDIKNVHLTVHPPDGRVTLSTPTNIRLEVARAYAISKLLWIREQQKKLKCQARETPRQFVERESHHVWGRRYLMTVNYQHVKPSVVLNNKRITLIVRPGSSADKRAEVMHEWHKALLHEVVPPLIQKWEQKLKVKVSKYFLQRMKTKWGSCNYAEGNIRLNTELVKKPKDLLEYVIVHEMAHLIEPTHNIRFTAILEEHYPCWREARAELNELPLAAEDWKE</sequence>
<dbReference type="PANTHER" id="PTHR30399:SF1">
    <property type="entry name" value="UTP PYROPHOSPHATASE"/>
    <property type="match status" value="1"/>
</dbReference>
<dbReference type="STRING" id="246195.DNO_0219"/>
<reference evidence="2 3" key="1">
    <citation type="journal article" date="2007" name="Nat. Biotechnol.">
        <title>Genome sequence and identification of candidate vaccine antigens from the animal pathogen Dichelobacter nodosus.</title>
        <authorList>
            <person name="Myers G.S."/>
            <person name="Parker D."/>
            <person name="Al-Hasani K."/>
            <person name="Kennan R.M."/>
            <person name="Seemann T."/>
            <person name="Ren Q."/>
            <person name="Badger J.H."/>
            <person name="Selengut J.D."/>
            <person name="Deboy R.T."/>
            <person name="Tettelin H."/>
            <person name="Boyce J.D."/>
            <person name="McCarl V.P."/>
            <person name="Han X."/>
            <person name="Nelson W.C."/>
            <person name="Madupu R."/>
            <person name="Mohamoud Y."/>
            <person name="Holley T."/>
            <person name="Fedorova N."/>
            <person name="Khouri H."/>
            <person name="Bottomley S.P."/>
            <person name="Whittington R.J."/>
            <person name="Adler B."/>
            <person name="Songer J.G."/>
            <person name="Rood J.I."/>
            <person name="Paulsen I.T."/>
        </authorList>
    </citation>
    <scope>NUCLEOTIDE SEQUENCE [LARGE SCALE GENOMIC DNA]</scope>
    <source>
        <strain evidence="2 3">VCS1703A</strain>
    </source>
</reference>
<dbReference type="InterPro" id="IPR002725">
    <property type="entry name" value="YgjP-like_metallopeptidase"/>
</dbReference>
<dbReference type="Pfam" id="PF01863">
    <property type="entry name" value="YgjP-like"/>
    <property type="match status" value="1"/>
</dbReference>
<dbReference type="CDD" id="cd07344">
    <property type="entry name" value="M48_yhfN_like"/>
    <property type="match status" value="1"/>
</dbReference>
<evidence type="ECO:0000313" key="3">
    <source>
        <dbReference type="Proteomes" id="UP000000248"/>
    </source>
</evidence>
<dbReference type="EMBL" id="CP000513">
    <property type="protein sequence ID" value="ABQ13255.1"/>
    <property type="molecule type" value="Genomic_DNA"/>
</dbReference>
<evidence type="ECO:0000313" key="2">
    <source>
        <dbReference type="EMBL" id="ABQ13255.1"/>
    </source>
</evidence>
<gene>
    <name evidence="2" type="ordered locus">DNO_0219</name>
</gene>
<dbReference type="HOGENOM" id="CLU_065947_1_1_6"/>
<dbReference type="Proteomes" id="UP000000248">
    <property type="component" value="Chromosome"/>
</dbReference>
<dbReference type="eggNOG" id="COG1451">
    <property type="taxonomic scope" value="Bacteria"/>
</dbReference>
<dbReference type="InterPro" id="IPR053136">
    <property type="entry name" value="UTP_pyrophosphatase-like"/>
</dbReference>
<organism evidence="2 3">
    <name type="scientific">Dichelobacter nodosus (strain VCS1703A)</name>
    <dbReference type="NCBI Taxonomy" id="246195"/>
    <lineage>
        <taxon>Bacteria</taxon>
        <taxon>Pseudomonadati</taxon>
        <taxon>Pseudomonadota</taxon>
        <taxon>Gammaproteobacteria</taxon>
        <taxon>Cardiobacteriales</taxon>
        <taxon>Cardiobacteriaceae</taxon>
        <taxon>Dichelobacter</taxon>
    </lineage>
</organism>
<protein>
    <recommendedName>
        <fullName evidence="1">YgjP-like metallopeptidase domain-containing protein</fullName>
    </recommendedName>
</protein>
<dbReference type="PANTHER" id="PTHR30399">
    <property type="entry name" value="UNCHARACTERIZED PROTEIN YGJP"/>
    <property type="match status" value="1"/>
</dbReference>
<evidence type="ECO:0000259" key="1">
    <source>
        <dbReference type="Pfam" id="PF01863"/>
    </source>
</evidence>
<dbReference type="KEGG" id="dno:DNO_0219"/>
<dbReference type="AlphaFoldDB" id="A5EWG1"/>
<dbReference type="Gene3D" id="3.30.2010.10">
    <property type="entry name" value="Metalloproteases ('zincins'), catalytic domain"/>
    <property type="match status" value="1"/>
</dbReference>
<accession>A5EWG1</accession>
<name>A5EWG1_DICNV</name>
<feature type="domain" description="YgjP-like metallopeptidase" evidence="1">
    <location>
        <begin position="21"/>
        <end position="225"/>
    </location>
</feature>